<dbReference type="EMBL" id="JAWDJX010000082">
    <property type="protein sequence ID" value="KAK3046736.1"/>
    <property type="molecule type" value="Genomic_DNA"/>
</dbReference>
<sequence>MAPSKRIILLGGAPLANSLAWGEEALKPDVTSSQAAEWLLKGDVIPPQDHSTADLTASNIYPVWRSVELNQRELSHLTDEDDLPLSQTPRPNNNPAHDALAITSSADFIEHSLALIDNLDSSQLIPTTNHPPGAQIFDPDTSLLSTTSFLTTSSDISFQATSDSLLPTSSPRAAGQAAATIPTYIPTYIPITDLKRVPTPQHITSLHPQTITINLIAGIIAVSPTRTVSLRRRSGEMEIIEVTVGDDTRAGFSISFWLTPLESQQRAKTDDLRTSLKALRSGDVVLMRNVALSSFRGCVYGQSLARRRFARSATEVDVLGADVGEGAQASLQGVFGPKVRRVREWSEQFVGAGRMAAKGAVGRGVKRAREELPPDTPE</sequence>
<keyword evidence="2" id="KW-1185">Reference proteome</keyword>
<dbReference type="Proteomes" id="UP001271007">
    <property type="component" value="Unassembled WGS sequence"/>
</dbReference>
<dbReference type="SUPFAM" id="SSF50249">
    <property type="entry name" value="Nucleic acid-binding proteins"/>
    <property type="match status" value="1"/>
</dbReference>
<accession>A0AAJ0D637</accession>
<name>A0AAJ0D637_9PEZI</name>
<organism evidence="1 2">
    <name type="scientific">Extremus antarcticus</name>
    <dbReference type="NCBI Taxonomy" id="702011"/>
    <lineage>
        <taxon>Eukaryota</taxon>
        <taxon>Fungi</taxon>
        <taxon>Dikarya</taxon>
        <taxon>Ascomycota</taxon>
        <taxon>Pezizomycotina</taxon>
        <taxon>Dothideomycetes</taxon>
        <taxon>Dothideomycetidae</taxon>
        <taxon>Mycosphaerellales</taxon>
        <taxon>Extremaceae</taxon>
        <taxon>Extremus</taxon>
    </lineage>
</organism>
<protein>
    <submittedName>
        <fullName evidence="1">Uncharacterized protein</fullName>
    </submittedName>
</protein>
<evidence type="ECO:0000313" key="2">
    <source>
        <dbReference type="Proteomes" id="UP001271007"/>
    </source>
</evidence>
<comment type="caution">
    <text evidence="1">The sequence shown here is derived from an EMBL/GenBank/DDBJ whole genome shotgun (WGS) entry which is preliminary data.</text>
</comment>
<proteinExistence type="predicted"/>
<dbReference type="Gene3D" id="2.40.50.140">
    <property type="entry name" value="Nucleic acid-binding proteins"/>
    <property type="match status" value="1"/>
</dbReference>
<gene>
    <name evidence="1" type="ORF">LTR09_011819</name>
</gene>
<dbReference type="AlphaFoldDB" id="A0AAJ0D637"/>
<evidence type="ECO:0000313" key="1">
    <source>
        <dbReference type="EMBL" id="KAK3046736.1"/>
    </source>
</evidence>
<reference evidence="1" key="1">
    <citation type="submission" date="2023-04" db="EMBL/GenBank/DDBJ databases">
        <title>Black Yeasts Isolated from many extreme environments.</title>
        <authorList>
            <person name="Coleine C."/>
            <person name="Stajich J.E."/>
            <person name="Selbmann L."/>
        </authorList>
    </citation>
    <scope>NUCLEOTIDE SEQUENCE</scope>
    <source>
        <strain evidence="1">CCFEE 5312</strain>
    </source>
</reference>
<dbReference type="InterPro" id="IPR012340">
    <property type="entry name" value="NA-bd_OB-fold"/>
</dbReference>